<organism evidence="5 6">
    <name type="scientific">Fimbriiglobus ruber</name>
    <dbReference type="NCBI Taxonomy" id="1908690"/>
    <lineage>
        <taxon>Bacteria</taxon>
        <taxon>Pseudomonadati</taxon>
        <taxon>Planctomycetota</taxon>
        <taxon>Planctomycetia</taxon>
        <taxon>Gemmatales</taxon>
        <taxon>Gemmataceae</taxon>
        <taxon>Fimbriiglobus</taxon>
    </lineage>
</organism>
<protein>
    <submittedName>
        <fullName evidence="5">Transcriptional regulator, ArsR family</fullName>
    </submittedName>
</protein>
<dbReference type="OrthoDB" id="9799175at2"/>
<evidence type="ECO:0000313" key="5">
    <source>
        <dbReference type="EMBL" id="OWK45346.1"/>
    </source>
</evidence>
<dbReference type="GO" id="GO:0003677">
    <property type="term" value="F:DNA binding"/>
    <property type="evidence" value="ECO:0007669"/>
    <property type="project" value="UniProtKB-KW"/>
</dbReference>
<dbReference type="PANTHER" id="PTHR33154:SF33">
    <property type="entry name" value="TRANSCRIPTIONAL REPRESSOR SDPR"/>
    <property type="match status" value="1"/>
</dbReference>
<dbReference type="RefSeq" id="WP_088253088.1">
    <property type="nucleotide sequence ID" value="NZ_NIDE01000002.1"/>
</dbReference>
<dbReference type="Proteomes" id="UP000214646">
    <property type="component" value="Unassembled WGS sequence"/>
</dbReference>
<dbReference type="Pfam" id="PF01022">
    <property type="entry name" value="HTH_5"/>
    <property type="match status" value="1"/>
</dbReference>
<dbReference type="SUPFAM" id="SSF46785">
    <property type="entry name" value="Winged helix' DNA-binding domain"/>
    <property type="match status" value="1"/>
</dbReference>
<dbReference type="CDD" id="cd00090">
    <property type="entry name" value="HTH_ARSR"/>
    <property type="match status" value="1"/>
</dbReference>
<evidence type="ECO:0000259" key="4">
    <source>
        <dbReference type="PROSITE" id="PS50987"/>
    </source>
</evidence>
<feature type="domain" description="HTH arsR-type" evidence="4">
    <location>
        <begin position="1"/>
        <end position="89"/>
    </location>
</feature>
<dbReference type="InterPro" id="IPR036390">
    <property type="entry name" value="WH_DNA-bd_sf"/>
</dbReference>
<evidence type="ECO:0000256" key="3">
    <source>
        <dbReference type="ARBA" id="ARBA00023163"/>
    </source>
</evidence>
<gene>
    <name evidence="5" type="ORF">FRUB_01677</name>
</gene>
<dbReference type="InterPro" id="IPR011991">
    <property type="entry name" value="ArsR-like_HTH"/>
</dbReference>
<dbReference type="InterPro" id="IPR001845">
    <property type="entry name" value="HTH_ArsR_DNA-bd_dom"/>
</dbReference>
<dbReference type="PROSITE" id="PS50987">
    <property type="entry name" value="HTH_ARSR_2"/>
    <property type="match status" value="1"/>
</dbReference>
<evidence type="ECO:0000313" key="6">
    <source>
        <dbReference type="Proteomes" id="UP000214646"/>
    </source>
</evidence>
<reference evidence="6" key="1">
    <citation type="submission" date="2017-06" db="EMBL/GenBank/DDBJ databases">
        <title>Genome analysis of Fimbriiglobus ruber SP5, the first member of the order Planctomycetales with confirmed chitinolytic capability.</title>
        <authorList>
            <person name="Ravin N.V."/>
            <person name="Rakitin A.L."/>
            <person name="Ivanova A.A."/>
            <person name="Beletsky A.V."/>
            <person name="Kulichevskaya I.S."/>
            <person name="Mardanov A.V."/>
            <person name="Dedysh S.N."/>
        </authorList>
    </citation>
    <scope>NUCLEOTIDE SEQUENCE [LARGE SCALE GENOMIC DNA]</scope>
    <source>
        <strain evidence="6">SP5</strain>
    </source>
</reference>
<dbReference type="InterPro" id="IPR051081">
    <property type="entry name" value="HTH_MetalResp_TranReg"/>
</dbReference>
<dbReference type="EMBL" id="NIDE01000002">
    <property type="protein sequence ID" value="OWK45346.1"/>
    <property type="molecule type" value="Genomic_DNA"/>
</dbReference>
<keyword evidence="2" id="KW-0238">DNA-binding</keyword>
<comment type="caution">
    <text evidence="5">The sequence shown here is derived from an EMBL/GenBank/DDBJ whole genome shotgun (WGS) entry which is preliminary data.</text>
</comment>
<evidence type="ECO:0000256" key="1">
    <source>
        <dbReference type="ARBA" id="ARBA00023015"/>
    </source>
</evidence>
<dbReference type="Gene3D" id="1.10.10.10">
    <property type="entry name" value="Winged helix-like DNA-binding domain superfamily/Winged helix DNA-binding domain"/>
    <property type="match status" value="1"/>
</dbReference>
<dbReference type="PANTHER" id="PTHR33154">
    <property type="entry name" value="TRANSCRIPTIONAL REGULATOR, ARSR FAMILY"/>
    <property type="match status" value="1"/>
</dbReference>
<name>A0A225E5G4_9BACT</name>
<accession>A0A225E5G4</accession>
<evidence type="ECO:0000256" key="2">
    <source>
        <dbReference type="ARBA" id="ARBA00023125"/>
    </source>
</evidence>
<dbReference type="AlphaFoldDB" id="A0A225E5G4"/>
<sequence length="104" mass="12682">MALPDVFAVLSNPVRRRVLELLLTRPYTVNDLVDEFRLNRPAVSEHLQVLRTARLVRDERRGRERYYHIEPARLQEVNEWLKPFELYWRKRLQSLERTLDEEKP</sequence>
<keyword evidence="1" id="KW-0805">Transcription regulation</keyword>
<dbReference type="SMART" id="SM00418">
    <property type="entry name" value="HTH_ARSR"/>
    <property type="match status" value="1"/>
</dbReference>
<keyword evidence="3" id="KW-0804">Transcription</keyword>
<dbReference type="PRINTS" id="PR00778">
    <property type="entry name" value="HTHARSR"/>
</dbReference>
<dbReference type="InterPro" id="IPR036388">
    <property type="entry name" value="WH-like_DNA-bd_sf"/>
</dbReference>
<dbReference type="NCBIfam" id="NF033788">
    <property type="entry name" value="HTH_metalloreg"/>
    <property type="match status" value="1"/>
</dbReference>
<keyword evidence="6" id="KW-1185">Reference proteome</keyword>
<dbReference type="GO" id="GO:0003700">
    <property type="term" value="F:DNA-binding transcription factor activity"/>
    <property type="evidence" value="ECO:0007669"/>
    <property type="project" value="InterPro"/>
</dbReference>
<proteinExistence type="predicted"/>